<evidence type="ECO:0000256" key="1">
    <source>
        <dbReference type="SAM" id="Phobius"/>
    </source>
</evidence>
<dbReference type="AlphaFoldDB" id="A0A6A4Q312"/>
<comment type="caution">
    <text evidence="2">The sequence shown here is derived from an EMBL/GenBank/DDBJ whole genome shotgun (WGS) entry which is preliminary data.</text>
</comment>
<dbReference type="EMBL" id="WOCE01000008">
    <property type="protein sequence ID" value="KAE9608347.1"/>
    <property type="molecule type" value="Genomic_DNA"/>
</dbReference>
<keyword evidence="1" id="KW-0812">Transmembrane</keyword>
<keyword evidence="1" id="KW-0472">Membrane</keyword>
<accession>A0A6A4Q312</accession>
<keyword evidence="3" id="KW-1185">Reference proteome</keyword>
<reference evidence="3" key="1">
    <citation type="journal article" date="2020" name="Nat. Commun.">
        <title>Genome sequence of the cluster root forming white lupin.</title>
        <authorList>
            <person name="Hufnagel B."/>
            <person name="Marques A."/>
            <person name="Soriano A."/>
            <person name="Marques L."/>
            <person name="Divol F."/>
            <person name="Doumas P."/>
            <person name="Sallet E."/>
            <person name="Mancinotti D."/>
            <person name="Carrere S."/>
            <person name="Marande W."/>
            <person name="Arribat S."/>
            <person name="Keller J."/>
            <person name="Huneau C."/>
            <person name="Blein T."/>
            <person name="Aime D."/>
            <person name="Laguerre M."/>
            <person name="Taylor J."/>
            <person name="Schubert V."/>
            <person name="Nelson M."/>
            <person name="Geu-Flores F."/>
            <person name="Crespi M."/>
            <person name="Gallardo-Guerrero K."/>
            <person name="Delaux P.-M."/>
            <person name="Salse J."/>
            <person name="Berges H."/>
            <person name="Guyot R."/>
            <person name="Gouzy J."/>
            <person name="Peret B."/>
        </authorList>
    </citation>
    <scope>NUCLEOTIDE SEQUENCE [LARGE SCALE GENOMIC DNA]</scope>
    <source>
        <strain evidence="3">cv. Amiga</strain>
    </source>
</reference>
<name>A0A6A4Q312_LUPAL</name>
<gene>
    <name evidence="2" type="ORF">Lalb_Chr08g0234541</name>
</gene>
<feature type="transmembrane region" description="Helical" evidence="1">
    <location>
        <begin position="27"/>
        <end position="45"/>
    </location>
</feature>
<proteinExistence type="predicted"/>
<organism evidence="2 3">
    <name type="scientific">Lupinus albus</name>
    <name type="common">White lupine</name>
    <name type="synonym">Lupinus termis</name>
    <dbReference type="NCBI Taxonomy" id="3870"/>
    <lineage>
        <taxon>Eukaryota</taxon>
        <taxon>Viridiplantae</taxon>
        <taxon>Streptophyta</taxon>
        <taxon>Embryophyta</taxon>
        <taxon>Tracheophyta</taxon>
        <taxon>Spermatophyta</taxon>
        <taxon>Magnoliopsida</taxon>
        <taxon>eudicotyledons</taxon>
        <taxon>Gunneridae</taxon>
        <taxon>Pentapetalae</taxon>
        <taxon>rosids</taxon>
        <taxon>fabids</taxon>
        <taxon>Fabales</taxon>
        <taxon>Fabaceae</taxon>
        <taxon>Papilionoideae</taxon>
        <taxon>50 kb inversion clade</taxon>
        <taxon>genistoids sensu lato</taxon>
        <taxon>core genistoids</taxon>
        <taxon>Genisteae</taxon>
        <taxon>Lupinus</taxon>
    </lineage>
</organism>
<protein>
    <submittedName>
        <fullName evidence="2">Uncharacterized protein</fullName>
    </submittedName>
</protein>
<dbReference type="Proteomes" id="UP000447434">
    <property type="component" value="Chromosome 8"/>
</dbReference>
<evidence type="ECO:0000313" key="3">
    <source>
        <dbReference type="Proteomes" id="UP000447434"/>
    </source>
</evidence>
<keyword evidence="1" id="KW-1133">Transmembrane helix</keyword>
<sequence>MFTITKRFITLSLYTIRKSTYYPFQYAMYRLLLTLVSVGFGSWQLRKFH</sequence>
<evidence type="ECO:0000313" key="2">
    <source>
        <dbReference type="EMBL" id="KAE9608347.1"/>
    </source>
</evidence>